<dbReference type="SMART" id="SM00267">
    <property type="entry name" value="GGDEF"/>
    <property type="match status" value="1"/>
</dbReference>
<dbReference type="STRING" id="123214.PERMA_0969"/>
<dbReference type="PaxDb" id="123214-PERMA_0969"/>
<dbReference type="EC" id="2.7.7.65" evidence="1"/>
<dbReference type="GO" id="GO:0043709">
    <property type="term" value="P:cell adhesion involved in single-species biofilm formation"/>
    <property type="evidence" value="ECO:0007669"/>
    <property type="project" value="TreeGrafter"/>
</dbReference>
<dbReference type="InterPro" id="IPR000160">
    <property type="entry name" value="GGDEF_dom"/>
</dbReference>
<evidence type="ECO:0000256" key="2">
    <source>
        <dbReference type="ARBA" id="ARBA00034247"/>
    </source>
</evidence>
<dbReference type="NCBIfam" id="TIGR00254">
    <property type="entry name" value="GGDEF"/>
    <property type="match status" value="1"/>
</dbReference>
<dbReference type="KEGG" id="pmx:PERMA_0969"/>
<dbReference type="RefSeq" id="WP_012676948.1">
    <property type="nucleotide sequence ID" value="NC_012440.1"/>
</dbReference>
<dbReference type="Pfam" id="PF00990">
    <property type="entry name" value="GGDEF"/>
    <property type="match status" value="1"/>
</dbReference>
<name>C0QQ09_PERMH</name>
<protein>
    <recommendedName>
        <fullName evidence="1">diguanylate cyclase</fullName>
        <ecNumber evidence="1">2.7.7.65</ecNumber>
    </recommendedName>
</protein>
<dbReference type="InterPro" id="IPR043128">
    <property type="entry name" value="Rev_trsase/Diguanyl_cyclase"/>
</dbReference>
<dbReference type="Gene3D" id="3.30.70.270">
    <property type="match status" value="1"/>
</dbReference>
<feature type="domain" description="GGDEF" evidence="3">
    <location>
        <begin position="284"/>
        <end position="415"/>
    </location>
</feature>
<dbReference type="PANTHER" id="PTHR45138:SF9">
    <property type="entry name" value="DIGUANYLATE CYCLASE DGCM-RELATED"/>
    <property type="match status" value="1"/>
</dbReference>
<dbReference type="GO" id="GO:0052621">
    <property type="term" value="F:diguanylate cyclase activity"/>
    <property type="evidence" value="ECO:0007669"/>
    <property type="project" value="UniProtKB-EC"/>
</dbReference>
<evidence type="ECO:0000256" key="1">
    <source>
        <dbReference type="ARBA" id="ARBA00012528"/>
    </source>
</evidence>
<dbReference type="SUPFAM" id="SSF55073">
    <property type="entry name" value="Nucleotide cyclase"/>
    <property type="match status" value="1"/>
</dbReference>
<dbReference type="EMBL" id="CP001230">
    <property type="protein sequence ID" value="ACO04712.1"/>
    <property type="molecule type" value="Genomic_DNA"/>
</dbReference>
<proteinExistence type="predicted"/>
<keyword evidence="5" id="KW-1185">Reference proteome</keyword>
<evidence type="ECO:0000313" key="5">
    <source>
        <dbReference type="Proteomes" id="UP000001366"/>
    </source>
</evidence>
<organism evidence="4 5">
    <name type="scientific">Persephonella marina (strain DSM 14350 / EX-H1)</name>
    <dbReference type="NCBI Taxonomy" id="123214"/>
    <lineage>
        <taxon>Bacteria</taxon>
        <taxon>Pseudomonadati</taxon>
        <taxon>Aquificota</taxon>
        <taxon>Aquificia</taxon>
        <taxon>Aquificales</taxon>
        <taxon>Hydrogenothermaceae</taxon>
        <taxon>Persephonella</taxon>
    </lineage>
</organism>
<dbReference type="InterPro" id="IPR050469">
    <property type="entry name" value="Diguanylate_Cyclase"/>
</dbReference>
<dbReference type="FunFam" id="3.30.70.270:FF:000001">
    <property type="entry name" value="Diguanylate cyclase domain protein"/>
    <property type="match status" value="1"/>
</dbReference>
<dbReference type="GO" id="GO:1902201">
    <property type="term" value="P:negative regulation of bacterial-type flagellum-dependent cell motility"/>
    <property type="evidence" value="ECO:0007669"/>
    <property type="project" value="TreeGrafter"/>
</dbReference>
<sequence length="415" mass="48094">MDEKIQKVIFSNTIKYLEGLSGCKGVGLYFKDKNMVEEISNTISRSFNLSSQEIKRKFFLIGGEYYDMSVPYYIFVDMFDHIEKDVIRELTFEGDINEGLLNRINDYFNTVKDAVSFGYLQRMIKSDKDIIRKELRSVKDRNSELRPFLRDYLIWVNKLTEDIKKLRSCDTQSNVQWKNIDEKEYISSLLNKDEIEAIRDVHNKLINLSSSIYYAIDKRKFTLLTSNYIELIKLVGKLISLATVNIAARSLEGINIDHLTGLLNRKAMDFILNSQYQIAKLTGKPLSIVMLDLDDFKNINDRYGHLVGDCVLQNFAKELQEHLRKSDFIFRYGGEEFLILMPFTEKRDACIVIRNLLEKISDSYICCGEDLYINVTFSAGIEDITSKHESVIDIIKQADQKMYKAKSSGKSKVIC</sequence>
<evidence type="ECO:0000259" key="3">
    <source>
        <dbReference type="PROSITE" id="PS50887"/>
    </source>
</evidence>
<comment type="catalytic activity">
    <reaction evidence="2">
        <text>2 GTP = 3',3'-c-di-GMP + 2 diphosphate</text>
        <dbReference type="Rhea" id="RHEA:24898"/>
        <dbReference type="ChEBI" id="CHEBI:33019"/>
        <dbReference type="ChEBI" id="CHEBI:37565"/>
        <dbReference type="ChEBI" id="CHEBI:58805"/>
        <dbReference type="EC" id="2.7.7.65"/>
    </reaction>
</comment>
<accession>C0QQ09</accession>
<dbReference type="PROSITE" id="PS50887">
    <property type="entry name" value="GGDEF"/>
    <property type="match status" value="1"/>
</dbReference>
<evidence type="ECO:0000313" key="4">
    <source>
        <dbReference type="EMBL" id="ACO04712.1"/>
    </source>
</evidence>
<dbReference type="HOGENOM" id="CLU_000445_11_34_0"/>
<dbReference type="eggNOG" id="COG3706">
    <property type="taxonomic scope" value="Bacteria"/>
</dbReference>
<dbReference type="InterPro" id="IPR029787">
    <property type="entry name" value="Nucleotide_cyclase"/>
</dbReference>
<reference evidence="4 5" key="1">
    <citation type="journal article" date="2009" name="J. Bacteriol.">
        <title>Complete and draft genome sequences of six members of the Aquificales.</title>
        <authorList>
            <person name="Reysenbach A.L."/>
            <person name="Hamamura N."/>
            <person name="Podar M."/>
            <person name="Griffiths E."/>
            <person name="Ferreira S."/>
            <person name="Hochstein R."/>
            <person name="Heidelberg J."/>
            <person name="Johnson J."/>
            <person name="Mead D."/>
            <person name="Pohorille A."/>
            <person name="Sarmiento M."/>
            <person name="Schweighofer K."/>
            <person name="Seshadri R."/>
            <person name="Voytek M.A."/>
        </authorList>
    </citation>
    <scope>NUCLEOTIDE SEQUENCE [LARGE SCALE GENOMIC DNA]</scope>
    <source>
        <strain evidence="5">DSM 14350 / EX-H1</strain>
    </source>
</reference>
<dbReference type="AlphaFoldDB" id="C0QQ09"/>
<dbReference type="OrthoDB" id="9813903at2"/>
<dbReference type="Proteomes" id="UP000001366">
    <property type="component" value="Chromosome"/>
</dbReference>
<dbReference type="PANTHER" id="PTHR45138">
    <property type="entry name" value="REGULATORY COMPONENTS OF SENSORY TRANSDUCTION SYSTEM"/>
    <property type="match status" value="1"/>
</dbReference>
<gene>
    <name evidence="4" type="ordered locus">PERMA_0969</name>
</gene>
<dbReference type="CDD" id="cd01949">
    <property type="entry name" value="GGDEF"/>
    <property type="match status" value="1"/>
</dbReference>
<dbReference type="GO" id="GO:0005886">
    <property type="term" value="C:plasma membrane"/>
    <property type="evidence" value="ECO:0007669"/>
    <property type="project" value="TreeGrafter"/>
</dbReference>